<reference evidence="1 2" key="1">
    <citation type="journal article" date="2010" name="Stand. Genomic Sci.">
        <title>Complete genome sequence of Arcobacter nitrofigilis type strain (CI).</title>
        <authorList>
            <person name="Pati A."/>
            <person name="Gronow S."/>
            <person name="Lapidus A."/>
            <person name="Copeland A."/>
            <person name="Glavina Del Rio T."/>
            <person name="Nolan M."/>
            <person name="Lucas S."/>
            <person name="Tice H."/>
            <person name="Cheng J.F."/>
            <person name="Han C."/>
            <person name="Chertkov O."/>
            <person name="Bruce D."/>
            <person name="Tapia R."/>
            <person name="Goodwin L."/>
            <person name="Pitluck S."/>
            <person name="Liolios K."/>
            <person name="Ivanova N."/>
            <person name="Mavromatis K."/>
            <person name="Chen A."/>
            <person name="Palaniappan K."/>
            <person name="Land M."/>
            <person name="Hauser L."/>
            <person name="Chang Y.J."/>
            <person name="Jeffries C.D."/>
            <person name="Detter J.C."/>
            <person name="Rohde M."/>
            <person name="Goker M."/>
            <person name="Bristow J."/>
            <person name="Eisen J.A."/>
            <person name="Markowitz V."/>
            <person name="Hugenholtz P."/>
            <person name="Klenk H.P."/>
            <person name="Kyrpides N.C."/>
        </authorList>
    </citation>
    <scope>NUCLEOTIDE SEQUENCE [LARGE SCALE GENOMIC DNA]</scope>
    <source>
        <strain evidence="2">ATCC 33309 / DSM 7299 / CCUG 15893 / LMG 7604 / NCTC 12251 / CI</strain>
    </source>
</reference>
<dbReference type="OrthoDB" id="5339525at2"/>
<dbReference type="RefSeq" id="WP_013135284.1">
    <property type="nucleotide sequence ID" value="NC_014166.1"/>
</dbReference>
<proteinExistence type="predicted"/>
<accession>D5V5X2</accession>
<dbReference type="STRING" id="572480.Arnit_1482"/>
<sequence length="147" mass="17304">MNPNSVYLVQTDTTVGFSSNDNEKLAVIKNRPKTQKILRTVDSFKTLQNFTRIPNNHKKRVRNSKNSTFIYPNNESFRVISKNSKFYDFIKKFNVLYSSSANETKKKFDEEYAKDVSDVVVIQKNGFFEDIPSRLYKLNKIKFKKLR</sequence>
<evidence type="ECO:0000313" key="2">
    <source>
        <dbReference type="Proteomes" id="UP000000939"/>
    </source>
</evidence>
<keyword evidence="2" id="KW-1185">Reference proteome</keyword>
<gene>
    <name evidence="1" type="ordered locus">Arnit_1482</name>
</gene>
<evidence type="ECO:0000313" key="1">
    <source>
        <dbReference type="EMBL" id="ADG93139.1"/>
    </source>
</evidence>
<dbReference type="EMBL" id="CP001999">
    <property type="protein sequence ID" value="ADG93139.1"/>
    <property type="molecule type" value="Genomic_DNA"/>
</dbReference>
<organism evidence="1 2">
    <name type="scientific">Arcobacter nitrofigilis (strain ATCC 33309 / DSM 7299 / CCUG 15893 / LMG 7604 / NCTC 12251 / CI)</name>
    <name type="common">Campylobacter nitrofigilis</name>
    <dbReference type="NCBI Taxonomy" id="572480"/>
    <lineage>
        <taxon>Bacteria</taxon>
        <taxon>Pseudomonadati</taxon>
        <taxon>Campylobacterota</taxon>
        <taxon>Epsilonproteobacteria</taxon>
        <taxon>Campylobacterales</taxon>
        <taxon>Arcobacteraceae</taxon>
        <taxon>Arcobacter</taxon>
    </lineage>
</organism>
<dbReference type="HOGENOM" id="CLU_117136_0_0_7"/>
<name>D5V5X2_ARCNC</name>
<dbReference type="Proteomes" id="UP000000939">
    <property type="component" value="Chromosome"/>
</dbReference>
<dbReference type="eggNOG" id="COG0009">
    <property type="taxonomic scope" value="Bacteria"/>
</dbReference>
<dbReference type="SUPFAM" id="SSF55821">
    <property type="entry name" value="YrdC/RibB"/>
    <property type="match status" value="1"/>
</dbReference>
<dbReference type="AlphaFoldDB" id="D5V5X2"/>
<evidence type="ECO:0008006" key="3">
    <source>
        <dbReference type="Google" id="ProtNLM"/>
    </source>
</evidence>
<dbReference type="KEGG" id="ant:Arnit_1482"/>
<dbReference type="InterPro" id="IPR017945">
    <property type="entry name" value="DHBP_synth_RibB-like_a/b_dom"/>
</dbReference>
<protein>
    <recommendedName>
        <fullName evidence="3">Sua5 YciO YrdC YwlC family protein</fullName>
    </recommendedName>
</protein>